<keyword evidence="3" id="KW-0862">Zinc</keyword>
<dbReference type="SUPFAM" id="SSF57667">
    <property type="entry name" value="beta-beta-alpha zinc fingers"/>
    <property type="match status" value="1"/>
</dbReference>
<dbReference type="PROSITE" id="PS50808">
    <property type="entry name" value="ZF_BED"/>
    <property type="match status" value="1"/>
</dbReference>
<name>A0AAV0CLA0_9ASTE</name>
<dbReference type="AlphaFoldDB" id="A0AAV0CLA0"/>
<reference evidence="6" key="1">
    <citation type="submission" date="2022-07" db="EMBL/GenBank/DDBJ databases">
        <authorList>
            <person name="Macas J."/>
            <person name="Novak P."/>
            <person name="Neumann P."/>
        </authorList>
    </citation>
    <scope>NUCLEOTIDE SEQUENCE</scope>
</reference>
<keyword evidence="2 4" id="KW-0863">Zinc-finger</keyword>
<evidence type="ECO:0000313" key="6">
    <source>
        <dbReference type="EMBL" id="CAH9080020.1"/>
    </source>
</evidence>
<dbReference type="GO" id="GO:0008270">
    <property type="term" value="F:zinc ion binding"/>
    <property type="evidence" value="ECO:0007669"/>
    <property type="project" value="UniProtKB-KW"/>
</dbReference>
<evidence type="ECO:0000256" key="3">
    <source>
        <dbReference type="ARBA" id="ARBA00022833"/>
    </source>
</evidence>
<evidence type="ECO:0000256" key="4">
    <source>
        <dbReference type="PROSITE-ProRule" id="PRU00027"/>
    </source>
</evidence>
<dbReference type="InterPro" id="IPR003656">
    <property type="entry name" value="Znf_BED"/>
</dbReference>
<keyword evidence="1" id="KW-0479">Metal-binding</keyword>
<dbReference type="InterPro" id="IPR036236">
    <property type="entry name" value="Znf_C2H2_sf"/>
</dbReference>
<comment type="caution">
    <text evidence="6">The sequence shown here is derived from an EMBL/GenBank/DDBJ whole genome shotgun (WGS) entry which is preliminary data.</text>
</comment>
<proteinExistence type="predicted"/>
<dbReference type="GO" id="GO:0006357">
    <property type="term" value="P:regulation of transcription by RNA polymerase II"/>
    <property type="evidence" value="ECO:0007669"/>
    <property type="project" value="TreeGrafter"/>
</dbReference>
<dbReference type="PANTHER" id="PTHR34396">
    <property type="entry name" value="OS03G0264950 PROTEIN-RELATED"/>
    <property type="match status" value="1"/>
</dbReference>
<evidence type="ECO:0000313" key="7">
    <source>
        <dbReference type="Proteomes" id="UP001152523"/>
    </source>
</evidence>
<evidence type="ECO:0000256" key="1">
    <source>
        <dbReference type="ARBA" id="ARBA00022723"/>
    </source>
</evidence>
<sequence length="143" mass="16149">MSTQEPPCSVNEGCDTNVPPLDKKRKGSEVWKHMEKITKKVGDKDILEAASCNYCKKRLKASSDGNGTSSLLRHLQNHCARAPLEAKLIGKGQQLLTLNTEGSLKPYAYKKEVWLDSNLQSRPQMMLKQFQMLTWVFLVLKSI</sequence>
<dbReference type="Proteomes" id="UP001152523">
    <property type="component" value="Unassembled WGS sequence"/>
</dbReference>
<keyword evidence="7" id="KW-1185">Reference proteome</keyword>
<protein>
    <recommendedName>
        <fullName evidence="5">BED-type domain-containing protein</fullName>
    </recommendedName>
</protein>
<dbReference type="GO" id="GO:0005634">
    <property type="term" value="C:nucleus"/>
    <property type="evidence" value="ECO:0007669"/>
    <property type="project" value="TreeGrafter"/>
</dbReference>
<dbReference type="SMART" id="SM00614">
    <property type="entry name" value="ZnF_BED"/>
    <property type="match status" value="1"/>
</dbReference>
<dbReference type="EMBL" id="CAMAPF010000034">
    <property type="protein sequence ID" value="CAH9080020.1"/>
    <property type="molecule type" value="Genomic_DNA"/>
</dbReference>
<evidence type="ECO:0000256" key="2">
    <source>
        <dbReference type="ARBA" id="ARBA00022771"/>
    </source>
</evidence>
<organism evidence="6 7">
    <name type="scientific">Cuscuta epithymum</name>
    <dbReference type="NCBI Taxonomy" id="186058"/>
    <lineage>
        <taxon>Eukaryota</taxon>
        <taxon>Viridiplantae</taxon>
        <taxon>Streptophyta</taxon>
        <taxon>Embryophyta</taxon>
        <taxon>Tracheophyta</taxon>
        <taxon>Spermatophyta</taxon>
        <taxon>Magnoliopsida</taxon>
        <taxon>eudicotyledons</taxon>
        <taxon>Gunneridae</taxon>
        <taxon>Pentapetalae</taxon>
        <taxon>asterids</taxon>
        <taxon>lamiids</taxon>
        <taxon>Solanales</taxon>
        <taxon>Convolvulaceae</taxon>
        <taxon>Cuscuteae</taxon>
        <taxon>Cuscuta</taxon>
        <taxon>Cuscuta subgen. Cuscuta</taxon>
    </lineage>
</organism>
<feature type="domain" description="BED-type" evidence="5">
    <location>
        <begin position="25"/>
        <end position="86"/>
    </location>
</feature>
<dbReference type="PANTHER" id="PTHR34396:SF25">
    <property type="entry name" value="BOUNDARY ELEMENT ASSOCIATED FACTOR"/>
    <property type="match status" value="1"/>
</dbReference>
<evidence type="ECO:0000259" key="5">
    <source>
        <dbReference type="PROSITE" id="PS50808"/>
    </source>
</evidence>
<gene>
    <name evidence="6" type="ORF">CEPIT_LOCUS7154</name>
</gene>
<dbReference type="Pfam" id="PF02892">
    <property type="entry name" value="zf-BED"/>
    <property type="match status" value="1"/>
</dbReference>
<accession>A0AAV0CLA0</accession>
<dbReference type="InterPro" id="IPR053031">
    <property type="entry name" value="Cuticle_assoc_protein"/>
</dbReference>
<dbReference type="GO" id="GO:1990837">
    <property type="term" value="F:sequence-specific double-stranded DNA binding"/>
    <property type="evidence" value="ECO:0007669"/>
    <property type="project" value="TreeGrafter"/>
</dbReference>